<evidence type="ECO:0000256" key="1">
    <source>
        <dbReference type="SAM" id="MobiDB-lite"/>
    </source>
</evidence>
<sequence>MESLQRYVIYDIGKRQKALLTDFCTHARSKSYDNTKKKKTKYLKLLLWEFPISLGYLGSVQKSVELFRPGGARDRQGWRGRRETLGSGLRRGGSPSKT</sequence>
<proteinExistence type="predicted"/>
<feature type="compositionally biased region" description="Low complexity" evidence="1">
    <location>
        <begin position="85"/>
        <end position="98"/>
    </location>
</feature>
<protein>
    <submittedName>
        <fullName evidence="2">Uncharacterized protein</fullName>
    </submittedName>
</protein>
<evidence type="ECO:0000313" key="2">
    <source>
        <dbReference type="EMBL" id="GFR79926.1"/>
    </source>
</evidence>
<feature type="compositionally biased region" description="Basic and acidic residues" evidence="1">
    <location>
        <begin position="72"/>
        <end position="84"/>
    </location>
</feature>
<gene>
    <name evidence="2" type="ORF">ElyMa_004034100</name>
</gene>
<evidence type="ECO:0000313" key="3">
    <source>
        <dbReference type="Proteomes" id="UP000762676"/>
    </source>
</evidence>
<dbReference type="Proteomes" id="UP000762676">
    <property type="component" value="Unassembled WGS sequence"/>
</dbReference>
<feature type="region of interest" description="Disordered" evidence="1">
    <location>
        <begin position="72"/>
        <end position="98"/>
    </location>
</feature>
<organism evidence="2 3">
    <name type="scientific">Elysia marginata</name>
    <dbReference type="NCBI Taxonomy" id="1093978"/>
    <lineage>
        <taxon>Eukaryota</taxon>
        <taxon>Metazoa</taxon>
        <taxon>Spiralia</taxon>
        <taxon>Lophotrochozoa</taxon>
        <taxon>Mollusca</taxon>
        <taxon>Gastropoda</taxon>
        <taxon>Heterobranchia</taxon>
        <taxon>Euthyneura</taxon>
        <taxon>Panpulmonata</taxon>
        <taxon>Sacoglossa</taxon>
        <taxon>Placobranchoidea</taxon>
        <taxon>Plakobranchidae</taxon>
        <taxon>Elysia</taxon>
    </lineage>
</organism>
<keyword evidence="3" id="KW-1185">Reference proteome</keyword>
<dbReference type="EMBL" id="BMAT01008190">
    <property type="protein sequence ID" value="GFR79926.1"/>
    <property type="molecule type" value="Genomic_DNA"/>
</dbReference>
<comment type="caution">
    <text evidence="2">The sequence shown here is derived from an EMBL/GenBank/DDBJ whole genome shotgun (WGS) entry which is preliminary data.</text>
</comment>
<dbReference type="AlphaFoldDB" id="A0AAV4G5I1"/>
<accession>A0AAV4G5I1</accession>
<name>A0AAV4G5I1_9GAST</name>
<reference evidence="2 3" key="1">
    <citation type="journal article" date="2021" name="Elife">
        <title>Chloroplast acquisition without the gene transfer in kleptoplastic sea slugs, Plakobranchus ocellatus.</title>
        <authorList>
            <person name="Maeda T."/>
            <person name="Takahashi S."/>
            <person name="Yoshida T."/>
            <person name="Shimamura S."/>
            <person name="Takaki Y."/>
            <person name="Nagai Y."/>
            <person name="Toyoda A."/>
            <person name="Suzuki Y."/>
            <person name="Arimoto A."/>
            <person name="Ishii H."/>
            <person name="Satoh N."/>
            <person name="Nishiyama T."/>
            <person name="Hasebe M."/>
            <person name="Maruyama T."/>
            <person name="Minagawa J."/>
            <person name="Obokata J."/>
            <person name="Shigenobu S."/>
        </authorList>
    </citation>
    <scope>NUCLEOTIDE SEQUENCE [LARGE SCALE GENOMIC DNA]</scope>
</reference>